<reference evidence="1 2" key="1">
    <citation type="submission" date="2021-12" db="EMBL/GenBank/DDBJ databases">
        <title>Genome sequence of Acetobacter sicerae DmPark20a_162.</title>
        <authorList>
            <person name="Chaston J.M."/>
        </authorList>
    </citation>
    <scope>NUCLEOTIDE SEQUENCE [LARGE SCALE GENOMIC DNA]</scope>
    <source>
        <strain evidence="1 2">DmPark20a_162</strain>
    </source>
</reference>
<name>A0ABS8VX06_9PROT</name>
<accession>A0ABS8VX06</accession>
<proteinExistence type="predicted"/>
<dbReference type="RefSeq" id="WP_232878406.1">
    <property type="nucleotide sequence ID" value="NZ_JAJSOJ010000041.1"/>
</dbReference>
<evidence type="ECO:0000313" key="2">
    <source>
        <dbReference type="Proteomes" id="UP001521074"/>
    </source>
</evidence>
<dbReference type="EMBL" id="JAJSOJ010000041">
    <property type="protein sequence ID" value="MCE0744603.1"/>
    <property type="molecule type" value="Genomic_DNA"/>
</dbReference>
<keyword evidence="2" id="KW-1185">Reference proteome</keyword>
<evidence type="ECO:0000313" key="1">
    <source>
        <dbReference type="EMBL" id="MCE0744603.1"/>
    </source>
</evidence>
<gene>
    <name evidence="1" type="ORF">LWC05_11990</name>
</gene>
<protein>
    <submittedName>
        <fullName evidence="1">Uncharacterized protein</fullName>
    </submittedName>
</protein>
<sequence>MSDEATVTTDADVVDEAVTPASDADLPAGYVRNEDGSITAHLVYPVADGPREVVLKRLNGRAMVDVMNAKADGDRVKRMVLGSVGMVGPKGEAFFNALDAWDVVLLGEACAGFLPSGRTTGR</sequence>
<dbReference type="Proteomes" id="UP001521074">
    <property type="component" value="Unassembled WGS sequence"/>
</dbReference>
<organism evidence="1 2">
    <name type="scientific">Acetobacter sicerae</name>
    <dbReference type="NCBI Taxonomy" id="85325"/>
    <lineage>
        <taxon>Bacteria</taxon>
        <taxon>Pseudomonadati</taxon>
        <taxon>Pseudomonadota</taxon>
        <taxon>Alphaproteobacteria</taxon>
        <taxon>Acetobacterales</taxon>
        <taxon>Acetobacteraceae</taxon>
        <taxon>Acetobacter</taxon>
    </lineage>
</organism>
<comment type="caution">
    <text evidence="1">The sequence shown here is derived from an EMBL/GenBank/DDBJ whole genome shotgun (WGS) entry which is preliminary data.</text>
</comment>